<dbReference type="Proteomes" id="UP000672934">
    <property type="component" value="Unassembled WGS sequence"/>
</dbReference>
<feature type="signal peptide" evidence="1">
    <location>
        <begin position="1"/>
        <end position="20"/>
    </location>
</feature>
<accession>A0A916N2V1</accession>
<evidence type="ECO:0000313" key="2">
    <source>
        <dbReference type="EMBL" id="CAG2136644.1"/>
    </source>
</evidence>
<sequence length="141" mass="15626">MSRQLAVMMVLLAASGLAQAVTKCQNGSETLYTSASCPAGYRNVTGSMRSHVMTVPGVAKNQEADRAMSALRMQAAAQNQADEEMDLRAQNAFWNQCLVIDYRVRATERAMQTTEYWSYADRYREHADALRALQYGMGCLG</sequence>
<keyword evidence="1" id="KW-0732">Signal</keyword>
<dbReference type="AlphaFoldDB" id="A0A916N2V1"/>
<proteinExistence type="predicted"/>
<name>A0A916N2V1_9BURK</name>
<dbReference type="RefSeq" id="WP_211946677.1">
    <property type="nucleotide sequence ID" value="NZ_CAJPUY010000005.1"/>
</dbReference>
<dbReference type="EMBL" id="CAJPUY010000005">
    <property type="protein sequence ID" value="CAG2136644.1"/>
    <property type="molecule type" value="Genomic_DNA"/>
</dbReference>
<keyword evidence="3" id="KW-1185">Reference proteome</keyword>
<reference evidence="2" key="1">
    <citation type="submission" date="2021-03" db="EMBL/GenBank/DDBJ databases">
        <authorList>
            <person name="Peeters C."/>
        </authorList>
    </citation>
    <scope>NUCLEOTIDE SEQUENCE</scope>
    <source>
        <strain evidence="2">LMG 31506</strain>
    </source>
</reference>
<evidence type="ECO:0008006" key="4">
    <source>
        <dbReference type="Google" id="ProtNLM"/>
    </source>
</evidence>
<protein>
    <recommendedName>
        <fullName evidence="4">DUF1311 domain-containing protein</fullName>
    </recommendedName>
</protein>
<evidence type="ECO:0000313" key="3">
    <source>
        <dbReference type="Proteomes" id="UP000672934"/>
    </source>
</evidence>
<feature type="chain" id="PRO_5037932165" description="DUF1311 domain-containing protein" evidence="1">
    <location>
        <begin position="21"/>
        <end position="141"/>
    </location>
</feature>
<evidence type="ECO:0000256" key="1">
    <source>
        <dbReference type="SAM" id="SignalP"/>
    </source>
</evidence>
<gene>
    <name evidence="2" type="ORF">LMG31506_01696</name>
</gene>
<comment type="caution">
    <text evidence="2">The sequence shown here is derived from an EMBL/GenBank/DDBJ whole genome shotgun (WGS) entry which is preliminary data.</text>
</comment>
<organism evidence="2 3">
    <name type="scientific">Cupriavidus yeoncheonensis</name>
    <dbReference type="NCBI Taxonomy" id="1462994"/>
    <lineage>
        <taxon>Bacteria</taxon>
        <taxon>Pseudomonadati</taxon>
        <taxon>Pseudomonadota</taxon>
        <taxon>Betaproteobacteria</taxon>
        <taxon>Burkholderiales</taxon>
        <taxon>Burkholderiaceae</taxon>
        <taxon>Cupriavidus</taxon>
    </lineage>
</organism>